<keyword evidence="2" id="KW-1185">Reference proteome</keyword>
<proteinExistence type="predicted"/>
<dbReference type="EMBL" id="CAUYUJ010015740">
    <property type="protein sequence ID" value="CAK0857551.1"/>
    <property type="molecule type" value="Genomic_DNA"/>
</dbReference>
<sequence length="74" mass="8466">MGSSSPRRADELDNEEDLGIIDAGDEEWLEVFDVIREHSAVTIFNNTDSTWYVSSKHPNFVRPLHGKRRHSLGQ</sequence>
<organism evidence="1 2">
    <name type="scientific">Prorocentrum cordatum</name>
    <dbReference type="NCBI Taxonomy" id="2364126"/>
    <lineage>
        <taxon>Eukaryota</taxon>
        <taxon>Sar</taxon>
        <taxon>Alveolata</taxon>
        <taxon>Dinophyceae</taxon>
        <taxon>Prorocentrales</taxon>
        <taxon>Prorocentraceae</taxon>
        <taxon>Prorocentrum</taxon>
    </lineage>
</organism>
<evidence type="ECO:0000313" key="1">
    <source>
        <dbReference type="EMBL" id="CAK0857551.1"/>
    </source>
</evidence>
<comment type="caution">
    <text evidence="1">The sequence shown here is derived from an EMBL/GenBank/DDBJ whole genome shotgun (WGS) entry which is preliminary data.</text>
</comment>
<accession>A0ABN9UDK5</accession>
<evidence type="ECO:0000313" key="2">
    <source>
        <dbReference type="Proteomes" id="UP001189429"/>
    </source>
</evidence>
<gene>
    <name evidence="1" type="ORF">PCOR1329_LOCUS47650</name>
</gene>
<dbReference type="Proteomes" id="UP001189429">
    <property type="component" value="Unassembled WGS sequence"/>
</dbReference>
<protein>
    <submittedName>
        <fullName evidence="1">Uncharacterized protein</fullName>
    </submittedName>
</protein>
<feature type="non-terminal residue" evidence="1">
    <location>
        <position position="74"/>
    </location>
</feature>
<name>A0ABN9UDK5_9DINO</name>
<reference evidence="1" key="1">
    <citation type="submission" date="2023-10" db="EMBL/GenBank/DDBJ databases">
        <authorList>
            <person name="Chen Y."/>
            <person name="Shah S."/>
            <person name="Dougan E. K."/>
            <person name="Thang M."/>
            <person name="Chan C."/>
        </authorList>
    </citation>
    <scope>NUCLEOTIDE SEQUENCE [LARGE SCALE GENOMIC DNA]</scope>
</reference>